<protein>
    <recommendedName>
        <fullName evidence="3">RNA-binding protein</fullName>
    </recommendedName>
</protein>
<proteinExistence type="predicted"/>
<evidence type="ECO:0000313" key="2">
    <source>
        <dbReference type="EMBL" id="CAJ0878053.1"/>
    </source>
</evidence>
<accession>A0AA48M2W2</accession>
<reference evidence="2" key="1">
    <citation type="submission" date="2023-07" db="EMBL/GenBank/DDBJ databases">
        <authorList>
            <person name="Pelsma A.J. K."/>
        </authorList>
    </citation>
    <scope>NUCLEOTIDE SEQUENCE</scope>
</reference>
<dbReference type="EMBL" id="OY288114">
    <property type="protein sequence ID" value="CAJ0878053.1"/>
    <property type="molecule type" value="Genomic_DNA"/>
</dbReference>
<feature type="compositionally biased region" description="Low complexity" evidence="1">
    <location>
        <begin position="66"/>
        <end position="75"/>
    </location>
</feature>
<evidence type="ECO:0008006" key="3">
    <source>
        <dbReference type="Google" id="ProtNLM"/>
    </source>
</evidence>
<evidence type="ECO:0000256" key="1">
    <source>
        <dbReference type="SAM" id="MobiDB-lite"/>
    </source>
</evidence>
<feature type="region of interest" description="Disordered" evidence="1">
    <location>
        <begin position="27"/>
        <end position="75"/>
    </location>
</feature>
<name>A0AA48M2W2_9ZZZZ</name>
<sequence length="75" mass="8111">MPTGPKREKRPADAIGAAVKVMRIATGEEPEEFSSTSDAAKARSKKGGETRAANLEKTERSEIARKAAAARWQKK</sequence>
<feature type="compositionally biased region" description="Basic and acidic residues" evidence="1">
    <location>
        <begin position="46"/>
        <end position="65"/>
    </location>
</feature>
<organism evidence="2">
    <name type="scientific">freshwater sediment metagenome</name>
    <dbReference type="NCBI Taxonomy" id="556182"/>
    <lineage>
        <taxon>unclassified sequences</taxon>
        <taxon>metagenomes</taxon>
        <taxon>ecological metagenomes</taxon>
    </lineage>
</organism>
<dbReference type="AlphaFoldDB" id="A0AA48M2W2"/>
<gene>
    <name evidence="2" type="ORF">AMST5_02934</name>
</gene>